<keyword evidence="1" id="KW-0732">Signal</keyword>
<dbReference type="EMBL" id="JBIBSM010000003">
    <property type="protein sequence ID" value="MFF8275881.1"/>
    <property type="molecule type" value="Genomic_DNA"/>
</dbReference>
<evidence type="ECO:0000313" key="2">
    <source>
        <dbReference type="EMBL" id="MFF8275881.1"/>
    </source>
</evidence>
<evidence type="ECO:0008006" key="4">
    <source>
        <dbReference type="Google" id="ProtNLM"/>
    </source>
</evidence>
<dbReference type="RefSeq" id="WP_391933481.1">
    <property type="nucleotide sequence ID" value="NZ_JBIBSM010000003.1"/>
</dbReference>
<reference evidence="2 3" key="1">
    <citation type="submission" date="2024-10" db="EMBL/GenBank/DDBJ databases">
        <title>The Natural Products Discovery Center: Release of the First 8490 Sequenced Strains for Exploring Actinobacteria Biosynthetic Diversity.</title>
        <authorList>
            <person name="Kalkreuter E."/>
            <person name="Kautsar S.A."/>
            <person name="Yang D."/>
            <person name="Bader C.D."/>
            <person name="Teijaro C.N."/>
            <person name="Fluegel L."/>
            <person name="Davis C.M."/>
            <person name="Simpson J.R."/>
            <person name="Lauterbach L."/>
            <person name="Steele A.D."/>
            <person name="Gui C."/>
            <person name="Meng S."/>
            <person name="Li G."/>
            <person name="Viehrig K."/>
            <person name="Ye F."/>
            <person name="Su P."/>
            <person name="Kiefer A.F."/>
            <person name="Nichols A."/>
            <person name="Cepeda A.J."/>
            <person name="Yan W."/>
            <person name="Fan B."/>
            <person name="Jiang Y."/>
            <person name="Adhikari A."/>
            <person name="Zheng C.-J."/>
            <person name="Schuster L."/>
            <person name="Cowan T.M."/>
            <person name="Smanski M.J."/>
            <person name="Chevrette M.G."/>
            <person name="De Carvalho L.P.S."/>
            <person name="Shen B."/>
        </authorList>
    </citation>
    <scope>NUCLEOTIDE SEQUENCE [LARGE SCALE GENOMIC DNA]</scope>
    <source>
        <strain evidence="2 3">NPDC015755</strain>
    </source>
</reference>
<proteinExistence type="predicted"/>
<organism evidence="2 3">
    <name type="scientific">Streptomyces lateritius</name>
    <dbReference type="NCBI Taxonomy" id="67313"/>
    <lineage>
        <taxon>Bacteria</taxon>
        <taxon>Bacillati</taxon>
        <taxon>Actinomycetota</taxon>
        <taxon>Actinomycetes</taxon>
        <taxon>Kitasatosporales</taxon>
        <taxon>Streptomycetaceae</taxon>
        <taxon>Streptomyces</taxon>
    </lineage>
</organism>
<protein>
    <recommendedName>
        <fullName evidence="4">DUF732 domain-containing protein</fullName>
    </recommendedName>
</protein>
<dbReference type="Proteomes" id="UP001603013">
    <property type="component" value="Unassembled WGS sequence"/>
</dbReference>
<sequence>MRTRTAAVAALTACLLLALTACGIGDEPDADRSTATRTPQEEFLADARAADFDSWKTAAPTDTELAAYPPQWCAGLRTGRGVASLLEDVALYPLGEKWGTDKPDAEELVLLGVKAHCPEFGDRVAEEVRLGGRSRGGG</sequence>
<evidence type="ECO:0000256" key="1">
    <source>
        <dbReference type="SAM" id="SignalP"/>
    </source>
</evidence>
<feature type="signal peptide" evidence="1">
    <location>
        <begin position="1"/>
        <end position="23"/>
    </location>
</feature>
<accession>A0ABW6Y7V6</accession>
<comment type="caution">
    <text evidence="2">The sequence shown here is derived from an EMBL/GenBank/DDBJ whole genome shotgun (WGS) entry which is preliminary data.</text>
</comment>
<dbReference type="PROSITE" id="PS51257">
    <property type="entry name" value="PROKAR_LIPOPROTEIN"/>
    <property type="match status" value="1"/>
</dbReference>
<keyword evidence="3" id="KW-1185">Reference proteome</keyword>
<name>A0ABW6Y7V6_9ACTN</name>
<gene>
    <name evidence="2" type="ORF">ACF05T_07165</name>
</gene>
<evidence type="ECO:0000313" key="3">
    <source>
        <dbReference type="Proteomes" id="UP001603013"/>
    </source>
</evidence>
<feature type="chain" id="PRO_5045537714" description="DUF732 domain-containing protein" evidence="1">
    <location>
        <begin position="24"/>
        <end position="138"/>
    </location>
</feature>